<gene>
    <name evidence="3" type="ORF">K227x_19880</name>
</gene>
<dbReference type="AlphaFoldDB" id="A0A517N8Z3"/>
<evidence type="ECO:0000256" key="1">
    <source>
        <dbReference type="SAM" id="MobiDB-lite"/>
    </source>
</evidence>
<evidence type="ECO:0000313" key="3">
    <source>
        <dbReference type="EMBL" id="QDT03604.1"/>
    </source>
</evidence>
<dbReference type="RefSeq" id="WP_145169260.1">
    <property type="nucleotide sequence ID" value="NZ_CP036525.1"/>
</dbReference>
<dbReference type="EMBL" id="CP036525">
    <property type="protein sequence ID" value="QDT03604.1"/>
    <property type="molecule type" value="Genomic_DNA"/>
</dbReference>
<protein>
    <submittedName>
        <fullName evidence="3">Uncharacterized protein</fullName>
    </submittedName>
</protein>
<feature type="compositionally biased region" description="Basic and acidic residues" evidence="1">
    <location>
        <begin position="34"/>
        <end position="73"/>
    </location>
</feature>
<evidence type="ECO:0000313" key="4">
    <source>
        <dbReference type="Proteomes" id="UP000318538"/>
    </source>
</evidence>
<organism evidence="3 4">
    <name type="scientific">Rubripirellula lacrimiformis</name>
    <dbReference type="NCBI Taxonomy" id="1930273"/>
    <lineage>
        <taxon>Bacteria</taxon>
        <taxon>Pseudomonadati</taxon>
        <taxon>Planctomycetota</taxon>
        <taxon>Planctomycetia</taxon>
        <taxon>Pirellulales</taxon>
        <taxon>Pirellulaceae</taxon>
        <taxon>Rubripirellula</taxon>
    </lineage>
</organism>
<feature type="region of interest" description="Disordered" evidence="1">
    <location>
        <begin position="26"/>
        <end position="81"/>
    </location>
</feature>
<proteinExistence type="predicted"/>
<sequence precursor="true">MNRAFTLLSCALVATFGFTVLAGCGSSSAPPAESADHGHDDHDHEGHDHDHDDHEGHDHDDHGDDHEGHDHPAHGPNGGHMVDLSGGAHAEWAHNDDKELITVYPENADKVTKVEMKTTIEGDSTVYPFAKADDDGQTIYTLTSPELLTAIKMGDAVKTELVITTADGESTGKVAHHAH</sequence>
<reference evidence="3 4" key="1">
    <citation type="submission" date="2019-02" db="EMBL/GenBank/DDBJ databases">
        <title>Deep-cultivation of Planctomycetes and their phenomic and genomic characterization uncovers novel biology.</title>
        <authorList>
            <person name="Wiegand S."/>
            <person name="Jogler M."/>
            <person name="Boedeker C."/>
            <person name="Pinto D."/>
            <person name="Vollmers J."/>
            <person name="Rivas-Marin E."/>
            <person name="Kohn T."/>
            <person name="Peeters S.H."/>
            <person name="Heuer A."/>
            <person name="Rast P."/>
            <person name="Oberbeckmann S."/>
            <person name="Bunk B."/>
            <person name="Jeske O."/>
            <person name="Meyerdierks A."/>
            <person name="Storesund J.E."/>
            <person name="Kallscheuer N."/>
            <person name="Luecker S."/>
            <person name="Lage O.M."/>
            <person name="Pohl T."/>
            <person name="Merkel B.J."/>
            <person name="Hornburger P."/>
            <person name="Mueller R.-W."/>
            <person name="Bruemmer F."/>
            <person name="Labrenz M."/>
            <person name="Spormann A.M."/>
            <person name="Op den Camp H."/>
            <person name="Overmann J."/>
            <person name="Amann R."/>
            <person name="Jetten M.S.M."/>
            <person name="Mascher T."/>
            <person name="Medema M.H."/>
            <person name="Devos D.P."/>
            <person name="Kaster A.-K."/>
            <person name="Ovreas L."/>
            <person name="Rohde M."/>
            <person name="Galperin M.Y."/>
            <person name="Jogler C."/>
        </authorList>
    </citation>
    <scope>NUCLEOTIDE SEQUENCE [LARGE SCALE GENOMIC DNA]</scope>
    <source>
        <strain evidence="3 4">K22_7</strain>
    </source>
</reference>
<dbReference type="KEGG" id="rlc:K227x_19880"/>
<keyword evidence="2" id="KW-0732">Signal</keyword>
<accession>A0A517N8Z3</accession>
<evidence type="ECO:0000256" key="2">
    <source>
        <dbReference type="SAM" id="SignalP"/>
    </source>
</evidence>
<dbReference type="OrthoDB" id="9997904at2"/>
<dbReference type="Proteomes" id="UP000318538">
    <property type="component" value="Chromosome"/>
</dbReference>
<keyword evidence="4" id="KW-1185">Reference proteome</keyword>
<name>A0A517N8Z3_9BACT</name>
<feature type="signal peptide" evidence="2">
    <location>
        <begin position="1"/>
        <end position="22"/>
    </location>
</feature>
<feature type="chain" id="PRO_5022118312" evidence="2">
    <location>
        <begin position="23"/>
        <end position="179"/>
    </location>
</feature>
<dbReference type="PROSITE" id="PS51257">
    <property type="entry name" value="PROKAR_LIPOPROTEIN"/>
    <property type="match status" value="1"/>
</dbReference>